<accession>A0ACD4ZX38</accession>
<dbReference type="EMBL" id="CP109109">
    <property type="protein sequence ID" value="WSC03098.1"/>
    <property type="molecule type" value="Genomic_DNA"/>
</dbReference>
<keyword evidence="2" id="KW-1185">Reference proteome</keyword>
<evidence type="ECO:0000313" key="1">
    <source>
        <dbReference type="EMBL" id="WSC03098.1"/>
    </source>
</evidence>
<dbReference type="Proteomes" id="UP001348369">
    <property type="component" value="Chromosome"/>
</dbReference>
<organism evidence="1 2">
    <name type="scientific">Streptomyces scopuliridis</name>
    <dbReference type="NCBI Taxonomy" id="452529"/>
    <lineage>
        <taxon>Bacteria</taxon>
        <taxon>Bacillati</taxon>
        <taxon>Actinomycetota</taxon>
        <taxon>Actinomycetes</taxon>
        <taxon>Kitasatosporales</taxon>
        <taxon>Streptomycetaceae</taxon>
        <taxon>Streptomyces</taxon>
    </lineage>
</organism>
<sequence length="178" mass="18850">MIAFRDPATGPGLAAFPGLPGVRRAGRGHHDQARLPVGPARRGRAADRRHGVRLPRHDLRLAGRDAARLDAAVAVPGRVVAVLTTDHDDGESARTSYAAVITFTTLRGTVVTARFRTEPKDPATAYGQEVTVHYAPDDPEMFTLDVAATRRSNAWGIAFVVVCLLLGAAATVTGAVLL</sequence>
<gene>
    <name evidence="1" type="ORF">OG835_17900</name>
</gene>
<protein>
    <submittedName>
        <fullName evidence="1">DUF3592 domain-containing protein</fullName>
    </submittedName>
</protein>
<reference evidence="1" key="1">
    <citation type="submission" date="2022-10" db="EMBL/GenBank/DDBJ databases">
        <title>The complete genomes of actinobacterial strains from the NBC collection.</title>
        <authorList>
            <person name="Joergensen T.S."/>
            <person name="Alvarez Arevalo M."/>
            <person name="Sterndorff E.B."/>
            <person name="Faurdal D."/>
            <person name="Vuksanovic O."/>
            <person name="Mourched A.-S."/>
            <person name="Charusanti P."/>
            <person name="Shaw S."/>
            <person name="Blin K."/>
            <person name="Weber T."/>
        </authorList>
    </citation>
    <scope>NUCLEOTIDE SEQUENCE</scope>
    <source>
        <strain evidence="1">NBC 01771</strain>
    </source>
</reference>
<evidence type="ECO:0000313" key="2">
    <source>
        <dbReference type="Proteomes" id="UP001348369"/>
    </source>
</evidence>
<name>A0ACD4ZX38_9ACTN</name>
<proteinExistence type="predicted"/>